<dbReference type="InterPro" id="IPR015422">
    <property type="entry name" value="PyrdxlP-dep_Trfase_small"/>
</dbReference>
<dbReference type="InterPro" id="IPR049704">
    <property type="entry name" value="Aminotrans_3_PPA_site"/>
</dbReference>
<evidence type="ECO:0000256" key="4">
    <source>
        <dbReference type="ARBA" id="ARBA00022679"/>
    </source>
</evidence>
<dbReference type="PIRSF" id="PIRSF000521">
    <property type="entry name" value="Transaminase_4ab_Lys_Orn"/>
    <property type="match status" value="1"/>
</dbReference>
<dbReference type="NCBIfam" id="TIGR02407">
    <property type="entry name" value="ectoine_ectB"/>
    <property type="match status" value="1"/>
</dbReference>
<dbReference type="GO" id="GO:0030170">
    <property type="term" value="F:pyridoxal phosphate binding"/>
    <property type="evidence" value="ECO:0007669"/>
    <property type="project" value="InterPro"/>
</dbReference>
<gene>
    <name evidence="8" type="primary">ectB</name>
    <name evidence="8" type="ORF">FEI13_01895</name>
</gene>
<evidence type="ECO:0000313" key="9">
    <source>
        <dbReference type="Proteomes" id="UP000306973"/>
    </source>
</evidence>
<comment type="similarity">
    <text evidence="2 6">Belongs to the class-III pyridoxal-phosphate-dependent aminotransferase family.</text>
</comment>
<dbReference type="RefSeq" id="WP_138178994.1">
    <property type="nucleotide sequence ID" value="NZ_VBUI01000002.1"/>
</dbReference>
<keyword evidence="4 7" id="KW-0808">Transferase</keyword>
<accession>A0A5R8MM75</accession>
<dbReference type="Pfam" id="PF00202">
    <property type="entry name" value="Aminotran_3"/>
    <property type="match status" value="1"/>
</dbReference>
<evidence type="ECO:0000256" key="2">
    <source>
        <dbReference type="ARBA" id="ARBA00008954"/>
    </source>
</evidence>
<reference evidence="8 9" key="1">
    <citation type="journal article" date="2007" name="Int. J. Syst. Evol. Microbiol.">
        <title>Halomonas saccharevitans sp. nov., Halomonas arcis sp. nov. and Halomonas subterranea sp. nov., halophilic bacteria isolated from hypersaline environments of China.</title>
        <authorList>
            <person name="Xu X.W."/>
            <person name="Wu Y.H."/>
            <person name="Zhou Z."/>
            <person name="Wang C.S."/>
            <person name="Zhou Y.G."/>
            <person name="Zhang H.B."/>
            <person name="Wang Y."/>
            <person name="Wu M."/>
        </authorList>
    </citation>
    <scope>NUCLEOTIDE SEQUENCE [LARGE SCALE GENOMIC DNA]</scope>
    <source>
        <strain evidence="8 9">TBZ3</strain>
    </source>
</reference>
<evidence type="ECO:0000256" key="5">
    <source>
        <dbReference type="ARBA" id="ARBA00022898"/>
    </source>
</evidence>
<dbReference type="AlphaFoldDB" id="A0A5R8MM75"/>
<dbReference type="Gene3D" id="3.90.1150.10">
    <property type="entry name" value="Aspartate Aminotransferase, domain 1"/>
    <property type="match status" value="1"/>
</dbReference>
<dbReference type="InterPro" id="IPR005814">
    <property type="entry name" value="Aminotrans_3"/>
</dbReference>
<dbReference type="InterPro" id="IPR012773">
    <property type="entry name" value="Ectoine_EctB"/>
</dbReference>
<dbReference type="OrthoDB" id="9801052at2"/>
<dbReference type="GO" id="GO:0019491">
    <property type="term" value="P:ectoine biosynthetic process"/>
    <property type="evidence" value="ECO:0007669"/>
    <property type="project" value="UniProtKB-UniPathway"/>
</dbReference>
<comment type="function">
    <text evidence="7">Catalyzes reversively the conversion of L-aspartate beta-semialdehyde (ASA) to L-2,4-diaminobutyrate (DABA) by transamination with L-glutamate.</text>
</comment>
<dbReference type="GO" id="GO:0045303">
    <property type="term" value="F:diaminobutyrate-2-oxoglutarate transaminase activity"/>
    <property type="evidence" value="ECO:0007669"/>
    <property type="project" value="UniProtKB-EC"/>
</dbReference>
<dbReference type="InterPro" id="IPR015421">
    <property type="entry name" value="PyrdxlP-dep_Trfase_major"/>
</dbReference>
<dbReference type="GO" id="GO:0047307">
    <property type="term" value="F:diaminobutyrate-pyruvate transaminase activity"/>
    <property type="evidence" value="ECO:0007669"/>
    <property type="project" value="InterPro"/>
</dbReference>
<dbReference type="PROSITE" id="PS00600">
    <property type="entry name" value="AA_TRANSFER_CLASS_3"/>
    <property type="match status" value="1"/>
</dbReference>
<evidence type="ECO:0000313" key="8">
    <source>
        <dbReference type="EMBL" id="TLF53373.1"/>
    </source>
</evidence>
<comment type="catalytic activity">
    <reaction evidence="7">
        <text>L-2,4-diaminobutanoate + 2-oxoglutarate = L-aspartate 4-semialdehyde + L-glutamate</text>
        <dbReference type="Rhea" id="RHEA:11160"/>
        <dbReference type="ChEBI" id="CHEBI:16810"/>
        <dbReference type="ChEBI" id="CHEBI:29985"/>
        <dbReference type="ChEBI" id="CHEBI:58761"/>
        <dbReference type="ChEBI" id="CHEBI:537519"/>
        <dbReference type="EC" id="2.6.1.76"/>
    </reaction>
</comment>
<dbReference type="PANTHER" id="PTHR43552">
    <property type="entry name" value="DIAMINOBUTYRATE--2-OXOGLUTARATE AMINOTRANSFERASE"/>
    <property type="match status" value="1"/>
</dbReference>
<dbReference type="EC" id="2.6.1.76" evidence="7"/>
<dbReference type="PANTHER" id="PTHR43552:SF2">
    <property type="entry name" value="DIAMINOBUTYRATE--2-OXOGLUTARATE TRANSAMINASE"/>
    <property type="match status" value="1"/>
</dbReference>
<comment type="pathway">
    <text evidence="7">Amine and polyamine biosynthesis; ectoine biosynthesis; L-ectoine from L-aspartate 4-semialdehyde: step 1/3.</text>
</comment>
<keyword evidence="9" id="KW-1185">Reference proteome</keyword>
<dbReference type="SUPFAM" id="SSF53383">
    <property type="entry name" value="PLP-dependent transferases"/>
    <property type="match status" value="1"/>
</dbReference>
<dbReference type="Gene3D" id="3.40.640.10">
    <property type="entry name" value="Type I PLP-dependent aspartate aminotransferase-like (Major domain)"/>
    <property type="match status" value="1"/>
</dbReference>
<dbReference type="NCBIfam" id="TIGR00709">
    <property type="entry name" value="dat"/>
    <property type="match status" value="1"/>
</dbReference>
<evidence type="ECO:0000256" key="6">
    <source>
        <dbReference type="RuleBase" id="RU003560"/>
    </source>
</evidence>
<protein>
    <recommendedName>
        <fullName evidence="7">Diaminobutyrate--2-oxoglutarate transaminase</fullName>
        <ecNumber evidence="7">2.6.1.76</ecNumber>
    </recommendedName>
    <alternativeName>
        <fullName evidence="7">DABA aminotransferase</fullName>
    </alternativeName>
</protein>
<proteinExistence type="inferred from homology"/>
<name>A0A5R8MM75_9GAMM</name>
<sequence>MQTQILERMESDVRTYSRSFPVVFTKAQNARLTDEDGREYIDFLAGAGTLNYGHNNPHIKQALLEYLAEDNIIHGLDFWTAAKRDYLEALEEIVLKPRGLDYKVQFPGPTGTNAVEAAIRLARNAKGRHNIVTFTNGFHGVTMGALATTGNRKFREATGGVPTVGGSFLPFDGYMGEGTDTLDYFEKLLGDKSGGLDVPAAVIVETVQGEGGINVAGLDWLKRLERICRDHDILLIADDIQAGCGRTGKFFSFEHAGITPDIVANSKSLSGLGLPFAQVLMRPELDVWKPGQYNGTFRGFALAFTTAAAALRTYWADDAFEQEVARKGEVVAKRFQKIAGMLNELGFEATERGRGLMRGIDVGSGDIADKITHKAFENGLVIETSGQDGEVVKCLCPLTITDEELARGLDILETSAREALS</sequence>
<keyword evidence="3 7" id="KW-0032">Aminotransferase</keyword>
<dbReference type="CDD" id="cd00610">
    <property type="entry name" value="OAT_like"/>
    <property type="match status" value="1"/>
</dbReference>
<organism evidence="8 9">
    <name type="scientific">Halomonas urmiana</name>
    <dbReference type="NCBI Taxonomy" id="490901"/>
    <lineage>
        <taxon>Bacteria</taxon>
        <taxon>Pseudomonadati</taxon>
        <taxon>Pseudomonadota</taxon>
        <taxon>Gammaproteobacteria</taxon>
        <taxon>Oceanospirillales</taxon>
        <taxon>Halomonadaceae</taxon>
        <taxon>Halomonas</taxon>
    </lineage>
</organism>
<comment type="caution">
    <text evidence="8">The sequence shown here is derived from an EMBL/GenBank/DDBJ whole genome shotgun (WGS) entry which is preliminary data.</text>
</comment>
<evidence type="ECO:0000256" key="3">
    <source>
        <dbReference type="ARBA" id="ARBA00022576"/>
    </source>
</evidence>
<evidence type="ECO:0000256" key="1">
    <source>
        <dbReference type="ARBA" id="ARBA00001933"/>
    </source>
</evidence>
<dbReference type="Proteomes" id="UP000306973">
    <property type="component" value="Unassembled WGS sequence"/>
</dbReference>
<dbReference type="UniPathway" id="UPA00067">
    <property type="reaction ID" value="UER00121"/>
</dbReference>
<evidence type="ECO:0000256" key="7">
    <source>
        <dbReference type="RuleBase" id="RU365034"/>
    </source>
</evidence>
<dbReference type="NCBIfam" id="NF006733">
    <property type="entry name" value="PRK09264.1"/>
    <property type="match status" value="1"/>
</dbReference>
<comment type="cofactor">
    <cofactor evidence="1 7">
        <name>pyridoxal 5'-phosphate</name>
        <dbReference type="ChEBI" id="CHEBI:597326"/>
    </cofactor>
</comment>
<dbReference type="EMBL" id="VBUI01000002">
    <property type="protein sequence ID" value="TLF53373.1"/>
    <property type="molecule type" value="Genomic_DNA"/>
</dbReference>
<dbReference type="InterPro" id="IPR004637">
    <property type="entry name" value="Dat"/>
</dbReference>
<dbReference type="InterPro" id="IPR015424">
    <property type="entry name" value="PyrdxlP-dep_Trfase"/>
</dbReference>
<keyword evidence="5 6" id="KW-0663">Pyridoxal phosphate</keyword>